<evidence type="ECO:0000256" key="5">
    <source>
        <dbReference type="ARBA" id="ARBA00023015"/>
    </source>
</evidence>
<evidence type="ECO:0000256" key="3">
    <source>
        <dbReference type="ARBA" id="ARBA00022491"/>
    </source>
</evidence>
<keyword evidence="8" id="KW-0969">Cilium</keyword>
<keyword evidence="6" id="KW-0804">Transcription</keyword>
<keyword evidence="8" id="KW-0282">Flagellum</keyword>
<evidence type="ECO:0000256" key="2">
    <source>
        <dbReference type="ARBA" id="ARBA00017823"/>
    </source>
</evidence>
<accession>A0ABR7N2Z6</accession>
<organism evidence="8 9">
    <name type="scientific">Jutongia huaianensis</name>
    <dbReference type="NCBI Taxonomy" id="2763668"/>
    <lineage>
        <taxon>Bacteria</taxon>
        <taxon>Bacillati</taxon>
        <taxon>Bacillota</taxon>
        <taxon>Clostridia</taxon>
        <taxon>Lachnospirales</taxon>
        <taxon>Lachnospiraceae</taxon>
        <taxon>Jutongia</taxon>
    </lineage>
</organism>
<dbReference type="InterPro" id="IPR007412">
    <property type="entry name" value="FlgM"/>
</dbReference>
<gene>
    <name evidence="8" type="primary">flgM</name>
    <name evidence="8" type="ORF">H8704_10195</name>
</gene>
<evidence type="ECO:0000259" key="7">
    <source>
        <dbReference type="Pfam" id="PF04316"/>
    </source>
</evidence>
<proteinExistence type="inferred from homology"/>
<keyword evidence="4" id="KW-1005">Bacterial flagellum biogenesis</keyword>
<dbReference type="EMBL" id="JACRSX010000014">
    <property type="protein sequence ID" value="MBC8562990.1"/>
    <property type="molecule type" value="Genomic_DNA"/>
</dbReference>
<evidence type="ECO:0000256" key="4">
    <source>
        <dbReference type="ARBA" id="ARBA00022795"/>
    </source>
</evidence>
<dbReference type="InterPro" id="IPR035890">
    <property type="entry name" value="Anti-sigma-28_factor_FlgM_sf"/>
</dbReference>
<comment type="caution">
    <text evidence="8">The sequence shown here is derived from an EMBL/GenBank/DDBJ whole genome shotgun (WGS) entry which is preliminary data.</text>
</comment>
<keyword evidence="5" id="KW-0805">Transcription regulation</keyword>
<evidence type="ECO:0000256" key="1">
    <source>
        <dbReference type="ARBA" id="ARBA00005322"/>
    </source>
</evidence>
<keyword evidence="9" id="KW-1185">Reference proteome</keyword>
<evidence type="ECO:0000256" key="6">
    <source>
        <dbReference type="ARBA" id="ARBA00023163"/>
    </source>
</evidence>
<dbReference type="NCBIfam" id="TIGR03824">
    <property type="entry name" value="FlgM_jcvi"/>
    <property type="match status" value="1"/>
</dbReference>
<evidence type="ECO:0000313" key="8">
    <source>
        <dbReference type="EMBL" id="MBC8562990.1"/>
    </source>
</evidence>
<feature type="domain" description="Anti-sigma-28 factor FlgM C-terminal" evidence="7">
    <location>
        <begin position="34"/>
        <end position="83"/>
    </location>
</feature>
<protein>
    <recommendedName>
        <fullName evidence="2">Negative regulator of flagellin synthesis</fullName>
    </recommendedName>
</protein>
<dbReference type="InterPro" id="IPR031316">
    <property type="entry name" value="FlgM_C"/>
</dbReference>
<name>A0ABR7N2Z6_9FIRM</name>
<dbReference type="Proteomes" id="UP000606193">
    <property type="component" value="Unassembled WGS sequence"/>
</dbReference>
<keyword evidence="3" id="KW-0678">Repressor</keyword>
<evidence type="ECO:0000313" key="9">
    <source>
        <dbReference type="Proteomes" id="UP000606193"/>
    </source>
</evidence>
<reference evidence="8 9" key="1">
    <citation type="submission" date="2020-08" db="EMBL/GenBank/DDBJ databases">
        <title>Genome public.</title>
        <authorList>
            <person name="Liu C."/>
            <person name="Sun Q."/>
        </authorList>
    </citation>
    <scope>NUCLEOTIDE SEQUENCE [LARGE SCALE GENOMIC DNA]</scope>
    <source>
        <strain evidence="8 9">NSJ-37</strain>
    </source>
</reference>
<dbReference type="SUPFAM" id="SSF101498">
    <property type="entry name" value="Anti-sigma factor FlgM"/>
    <property type="match status" value="1"/>
</dbReference>
<comment type="similarity">
    <text evidence="1">Belongs to the FlgM family.</text>
</comment>
<dbReference type="RefSeq" id="WP_249298210.1">
    <property type="nucleotide sequence ID" value="NZ_JACRSX010000014.1"/>
</dbReference>
<dbReference type="Pfam" id="PF04316">
    <property type="entry name" value="FlgM"/>
    <property type="match status" value="1"/>
</dbReference>
<keyword evidence="8" id="KW-0966">Cell projection</keyword>
<sequence length="92" mass="10091">MRIDAYNQISQLYQASKPKKITKKSEATVKEQYTVSSKGQDYQAAKKALAAAPDIREEKVAALKEQIASGSYNVSAQEIADSVVSKFFDSSI</sequence>